<evidence type="ECO:0000313" key="5">
    <source>
        <dbReference type="EMBL" id="CAM84563.1"/>
    </source>
</evidence>
<dbReference type="InterPro" id="IPR023614">
    <property type="entry name" value="Porin_dom_sf"/>
</dbReference>
<dbReference type="GO" id="GO:0015288">
    <property type="term" value="F:porin activity"/>
    <property type="evidence" value="ECO:0007669"/>
    <property type="project" value="TreeGrafter"/>
</dbReference>
<comment type="similarity">
    <text evidence="1">Belongs to the outer membrane porin (Opr) (TC 1.B.25) family.</text>
</comment>
<gene>
    <name evidence="5" type="primary">opdP</name>
</gene>
<dbReference type="InterPro" id="IPR005318">
    <property type="entry name" value="OM_porin_bac"/>
</dbReference>
<dbReference type="GO" id="GO:0016020">
    <property type="term" value="C:membrane"/>
    <property type="evidence" value="ECO:0007669"/>
    <property type="project" value="InterPro"/>
</dbReference>
<evidence type="ECO:0000256" key="2">
    <source>
        <dbReference type="ARBA" id="ARBA00022448"/>
    </source>
</evidence>
<proteinExistence type="inferred from homology"/>
<reference evidence="5" key="1">
    <citation type="submission" date="2007-04" db="EMBL/GenBank/DDBJ databases">
        <title>Hyperosmolarity adaptative response of the outer membrane proteome of P. fluorescens MF37.</title>
        <authorList>
            <person name="Nicodeme M."/>
            <person name="Bazire A."/>
            <person name="Fito-Boncompte L."/>
            <person name="Hemery G."/>
            <person name="Dufour A."/>
            <person name="Chevalier S."/>
        </authorList>
    </citation>
    <scope>NUCLEOTIDE SEQUENCE</scope>
    <source>
        <strain evidence="5">MF37</strain>
    </source>
</reference>
<dbReference type="PANTHER" id="PTHR34596:SF2">
    <property type="entry name" value="CHITOPORIN"/>
    <property type="match status" value="1"/>
</dbReference>
<organism evidence="5">
    <name type="scientific">Pseudomonas fluorescens</name>
    <dbReference type="NCBI Taxonomy" id="294"/>
    <lineage>
        <taxon>Bacteria</taxon>
        <taxon>Pseudomonadati</taxon>
        <taxon>Pseudomonadota</taxon>
        <taxon>Gammaproteobacteria</taxon>
        <taxon>Pseudomonadales</taxon>
        <taxon>Pseudomonadaceae</taxon>
        <taxon>Pseudomonas</taxon>
    </lineage>
</organism>
<name>A4Q9R2_PSEFL</name>
<feature type="region of interest" description="Disordered" evidence="4">
    <location>
        <begin position="62"/>
        <end position="84"/>
    </location>
</feature>
<feature type="region of interest" description="Disordered" evidence="4">
    <location>
        <begin position="190"/>
        <end position="246"/>
    </location>
</feature>
<dbReference type="PANTHER" id="PTHR34596">
    <property type="entry name" value="CHITOPORIN"/>
    <property type="match status" value="1"/>
</dbReference>
<feature type="compositionally biased region" description="Polar residues" evidence="4">
    <location>
        <begin position="211"/>
        <end position="238"/>
    </location>
</feature>
<dbReference type="AlphaFoldDB" id="A4Q9R2"/>
<dbReference type="Gene3D" id="2.40.160.10">
    <property type="entry name" value="Porin"/>
    <property type="match status" value="1"/>
</dbReference>
<feature type="compositionally biased region" description="Basic and acidic residues" evidence="4">
    <location>
        <begin position="73"/>
        <end position="84"/>
    </location>
</feature>
<dbReference type="Pfam" id="PF03573">
    <property type="entry name" value="OprD"/>
    <property type="match status" value="1"/>
</dbReference>
<keyword evidence="3" id="KW-0732">Signal</keyword>
<evidence type="ECO:0000256" key="4">
    <source>
        <dbReference type="SAM" id="MobiDB-lite"/>
    </source>
</evidence>
<keyword evidence="2" id="KW-0813">Transport</keyword>
<accession>A4Q9R2</accession>
<dbReference type="EMBL" id="AM691556">
    <property type="protein sequence ID" value="CAM84563.1"/>
    <property type="molecule type" value="Genomic_DNA"/>
</dbReference>
<evidence type="ECO:0000256" key="1">
    <source>
        <dbReference type="ARBA" id="ARBA00009075"/>
    </source>
</evidence>
<sequence length="457" mass="51010">MKQLTLTPLAITTSTPTLAQENPQSQDYLPLTLKSTSQQAQATGFIEGKSLDRNTRNYYANQHTQRDTHRKNNKNDGNHHTHSRENWVQTTILKYSSGYTQGTIGIAVDAARYNAINLQHSHEPIANPNNRTLTHSDGDPLPNWSKLGIGNINPRLSNTKLNPGRQTTDNPMIPYNDNRALPSSFQGAGLHSHETDNLTIHPGTFDRATPRTENSSKNLTTNYSNTADKTDRTSNPGTNEKPGKSLKTSLYATNVENIWNQYYLGPNHRPGDKTRLTLNTALNYYNTRDHGNQKMGNIDNDTYSLALTRTHQAHTLTPAWQQVNGNEYFDYIHETNGNYMANSLHSDYNGPNEKSRQLPYDLNMAPYGVPGLNANLYNANGWGIDGTHYHGNAYNVNGLDGENHNENGISTTYAVQTGPLKDTSIRTTDNNHRASNAQSDGSQDEFRLVTNIPFNML</sequence>
<protein>
    <submittedName>
        <fullName evidence="5">Putative outer membrane protein</fullName>
    </submittedName>
</protein>
<evidence type="ECO:0000256" key="3">
    <source>
        <dbReference type="ARBA" id="ARBA00022729"/>
    </source>
</evidence>